<dbReference type="AlphaFoldDB" id="A0A6F8PQ86"/>
<dbReference type="Gene3D" id="3.30.750.24">
    <property type="entry name" value="STAS domain"/>
    <property type="match status" value="1"/>
</dbReference>
<feature type="transmembrane region" description="Helical" evidence="5">
    <location>
        <begin position="123"/>
        <end position="145"/>
    </location>
</feature>
<feature type="transmembrane region" description="Helical" evidence="5">
    <location>
        <begin position="169"/>
        <end position="189"/>
    </location>
</feature>
<protein>
    <submittedName>
        <fullName evidence="7">Sodium-independent anion transporter</fullName>
    </submittedName>
</protein>
<dbReference type="PROSITE" id="PS50801">
    <property type="entry name" value="STAS"/>
    <property type="match status" value="1"/>
</dbReference>
<evidence type="ECO:0000313" key="7">
    <source>
        <dbReference type="EMBL" id="BBP44198.1"/>
    </source>
</evidence>
<dbReference type="GO" id="GO:0016020">
    <property type="term" value="C:membrane"/>
    <property type="evidence" value="ECO:0007669"/>
    <property type="project" value="UniProtKB-SubCell"/>
</dbReference>
<evidence type="ECO:0000256" key="1">
    <source>
        <dbReference type="ARBA" id="ARBA00004141"/>
    </source>
</evidence>
<dbReference type="RefSeq" id="WP_173291938.1">
    <property type="nucleotide sequence ID" value="NZ_AP021888.1"/>
</dbReference>
<dbReference type="InterPro" id="IPR002645">
    <property type="entry name" value="STAS_dom"/>
</dbReference>
<feature type="transmembrane region" description="Helical" evidence="5">
    <location>
        <begin position="196"/>
        <end position="214"/>
    </location>
</feature>
<proteinExistence type="predicted"/>
<evidence type="ECO:0000256" key="5">
    <source>
        <dbReference type="SAM" id="Phobius"/>
    </source>
</evidence>
<dbReference type="Pfam" id="PF01740">
    <property type="entry name" value="STAS"/>
    <property type="match status" value="1"/>
</dbReference>
<feature type="domain" description="STAS" evidence="6">
    <location>
        <begin position="456"/>
        <end position="554"/>
    </location>
</feature>
<dbReference type="InterPro" id="IPR001902">
    <property type="entry name" value="SLC26A/SulP_fam"/>
</dbReference>
<feature type="transmembrane region" description="Helical" evidence="5">
    <location>
        <begin position="37"/>
        <end position="54"/>
    </location>
</feature>
<dbReference type="Pfam" id="PF00916">
    <property type="entry name" value="Sulfate_transp"/>
    <property type="match status" value="1"/>
</dbReference>
<reference evidence="8" key="1">
    <citation type="submission" date="2019-11" db="EMBL/GenBank/DDBJ databases">
        <title>Isolation and characterization of two novel species in the genus Thiomicrorhabdus.</title>
        <authorList>
            <person name="Mochizuki J."/>
            <person name="Kojima H."/>
            <person name="Fukui M."/>
        </authorList>
    </citation>
    <scope>NUCLEOTIDE SEQUENCE [LARGE SCALE GENOMIC DNA]</scope>
    <source>
        <strain evidence="8">AkT22</strain>
    </source>
</reference>
<dbReference type="GO" id="GO:0055085">
    <property type="term" value="P:transmembrane transport"/>
    <property type="evidence" value="ECO:0007669"/>
    <property type="project" value="InterPro"/>
</dbReference>
<feature type="transmembrane region" description="Helical" evidence="5">
    <location>
        <begin position="386"/>
        <end position="415"/>
    </location>
</feature>
<feature type="transmembrane region" description="Helical" evidence="5">
    <location>
        <begin position="12"/>
        <end position="31"/>
    </location>
</feature>
<dbReference type="InterPro" id="IPR036513">
    <property type="entry name" value="STAS_dom_sf"/>
</dbReference>
<dbReference type="Proteomes" id="UP000501466">
    <property type="component" value="Chromosome"/>
</dbReference>
<dbReference type="EMBL" id="AP021888">
    <property type="protein sequence ID" value="BBP44198.1"/>
    <property type="molecule type" value="Genomic_DNA"/>
</dbReference>
<gene>
    <name evidence="7" type="ORF">THMIRHAT_19440</name>
</gene>
<keyword evidence="4 5" id="KW-0472">Membrane</keyword>
<keyword evidence="8" id="KW-1185">Reference proteome</keyword>
<evidence type="ECO:0000259" key="6">
    <source>
        <dbReference type="PROSITE" id="PS50801"/>
    </source>
</evidence>
<comment type="subcellular location">
    <subcellularLocation>
        <location evidence="1">Membrane</location>
        <topology evidence="1">Multi-pass membrane protein</topology>
    </subcellularLocation>
</comment>
<dbReference type="CDD" id="cd07042">
    <property type="entry name" value="STAS_SulP_like_sulfate_transporter"/>
    <property type="match status" value="1"/>
</dbReference>
<dbReference type="KEGG" id="tzo:THMIRHAT_19440"/>
<keyword evidence="3 5" id="KW-1133">Transmembrane helix</keyword>
<evidence type="ECO:0000256" key="3">
    <source>
        <dbReference type="ARBA" id="ARBA00022989"/>
    </source>
</evidence>
<evidence type="ECO:0000256" key="4">
    <source>
        <dbReference type="ARBA" id="ARBA00023136"/>
    </source>
</evidence>
<evidence type="ECO:0000313" key="8">
    <source>
        <dbReference type="Proteomes" id="UP000501466"/>
    </source>
</evidence>
<accession>A0A6F8PQ86</accession>
<organism evidence="7 8">
    <name type="scientific">Thiosulfativibrio zosterae</name>
    <dbReference type="NCBI Taxonomy" id="2675053"/>
    <lineage>
        <taxon>Bacteria</taxon>
        <taxon>Pseudomonadati</taxon>
        <taxon>Pseudomonadota</taxon>
        <taxon>Gammaproteobacteria</taxon>
        <taxon>Thiotrichales</taxon>
        <taxon>Piscirickettsiaceae</taxon>
        <taxon>Thiosulfativibrio</taxon>
    </lineage>
</organism>
<dbReference type="InterPro" id="IPR011547">
    <property type="entry name" value="SLC26A/SulP_dom"/>
</dbReference>
<feature type="transmembrane region" description="Helical" evidence="5">
    <location>
        <begin position="336"/>
        <end position="366"/>
    </location>
</feature>
<keyword evidence="2 5" id="KW-0812">Transmembrane</keyword>
<feature type="transmembrane region" description="Helical" evidence="5">
    <location>
        <begin position="253"/>
        <end position="277"/>
    </location>
</feature>
<sequence>MPFNTINLSGQLKGAFISAIIALPLGLAFGIASGLGAQAGIIAAVLAGIISALFGGTPGQYSGPTGAAAVAVALSLGHLSLLYPNDPLFVITLGLVIVALAGVFQILFGFLKLGQLIEYLPHSVISGLLSAIGLMLIIEQLPLVMGGEMLARPLDSLLALPELLQNPDWLALAFGLGSFLLMLLWPLYLPNLHRKLPAPLLILVLGTSLAYALSSGEMLHENQTWQAGSLSVIGPIEFAWPTWSFPPLGSLPLALIVQSAFALAVIGSLLSLLGAVVTERLTRQTHDPDQELIGQGLGNIASGIAGGMPSMGAPMRTTVAFRYGARDRWSAVVHSLVVGAVILSLSDWIAFMPLAVFGGLLIKVGLDQVDKDYLRRWSSIPKSGRIMMISVITSALLLDLMTALWIGILLASIVLMKRMKALQIKSLILGQKSSSLGRLWLTPKEKALLDSAEGKLALLYLDVPMSFGAAKTISRKVLDTDAQAFVLDLRSVPYVDFSSAMVLEDLIYRLQLQNKEVWLLLMIGDVQENLRKHGVLKRLNQRILFDRTEALQQACDGLNTPA</sequence>
<dbReference type="PANTHER" id="PTHR11814">
    <property type="entry name" value="SULFATE TRANSPORTER"/>
    <property type="match status" value="1"/>
</dbReference>
<evidence type="ECO:0000256" key="2">
    <source>
        <dbReference type="ARBA" id="ARBA00022692"/>
    </source>
</evidence>
<feature type="transmembrane region" description="Helical" evidence="5">
    <location>
        <begin position="89"/>
        <end position="111"/>
    </location>
</feature>
<dbReference type="SUPFAM" id="SSF52091">
    <property type="entry name" value="SpoIIaa-like"/>
    <property type="match status" value="1"/>
</dbReference>
<name>A0A6F8PQ86_9GAMM</name>